<dbReference type="EMBL" id="VHII01000020">
    <property type="protein sequence ID" value="KAF1374514.1"/>
    <property type="molecule type" value="Genomic_DNA"/>
</dbReference>
<protein>
    <submittedName>
        <fullName evidence="1">Uncharacterized protein</fullName>
    </submittedName>
</protein>
<gene>
    <name evidence="1" type="ORF">PFLUV_G00229880</name>
</gene>
<organism evidence="1 2">
    <name type="scientific">Perca fluviatilis</name>
    <name type="common">European perch</name>
    <dbReference type="NCBI Taxonomy" id="8168"/>
    <lineage>
        <taxon>Eukaryota</taxon>
        <taxon>Metazoa</taxon>
        <taxon>Chordata</taxon>
        <taxon>Craniata</taxon>
        <taxon>Vertebrata</taxon>
        <taxon>Euteleostomi</taxon>
        <taxon>Actinopterygii</taxon>
        <taxon>Neopterygii</taxon>
        <taxon>Teleostei</taxon>
        <taxon>Neoteleostei</taxon>
        <taxon>Acanthomorphata</taxon>
        <taxon>Eupercaria</taxon>
        <taxon>Perciformes</taxon>
        <taxon>Percoidei</taxon>
        <taxon>Percidae</taxon>
        <taxon>Percinae</taxon>
        <taxon>Perca</taxon>
    </lineage>
</organism>
<reference evidence="1 2" key="1">
    <citation type="submission" date="2019-06" db="EMBL/GenBank/DDBJ databases">
        <title>A chromosome-scale genome assembly of the European perch, Perca fluviatilis.</title>
        <authorList>
            <person name="Roques C."/>
            <person name="Zahm M."/>
            <person name="Cabau C."/>
            <person name="Klopp C."/>
            <person name="Bouchez O."/>
            <person name="Donnadieu C."/>
            <person name="Kuhl H."/>
            <person name="Gislard M."/>
            <person name="Guendouz S."/>
            <person name="Journot L."/>
            <person name="Haffray P."/>
            <person name="Bestin A."/>
            <person name="Morvezen R."/>
            <person name="Feron R."/>
            <person name="Wen M."/>
            <person name="Jouanno E."/>
            <person name="Herpin A."/>
            <person name="Schartl M."/>
            <person name="Postlethwait J."/>
            <person name="Schaerlinger B."/>
            <person name="Chardard D."/>
            <person name="Lecocq T."/>
            <person name="Poncet C."/>
            <person name="Jaffrelo L."/>
            <person name="Lampietro C."/>
            <person name="Guiguen Y."/>
        </authorList>
    </citation>
    <scope>NUCLEOTIDE SEQUENCE [LARGE SCALE GENOMIC DNA]</scope>
    <source>
        <tissue evidence="1">Blood</tissue>
    </source>
</reference>
<evidence type="ECO:0000313" key="2">
    <source>
        <dbReference type="Proteomes" id="UP000465112"/>
    </source>
</evidence>
<dbReference type="Proteomes" id="UP000465112">
    <property type="component" value="Chromosome 20"/>
</dbReference>
<proteinExistence type="predicted"/>
<accession>A0A6A5EEN4</accession>
<sequence length="86" mass="9479">MCHCRGRTPPWLLFTIVSRSSSNPPEEIPLHHFGPTVTPRMGFPFNAALKPAEDQTGGTSAFKSAPAPSTDHFHGQPVFWSFQCVQ</sequence>
<evidence type="ECO:0000313" key="1">
    <source>
        <dbReference type="EMBL" id="KAF1374514.1"/>
    </source>
</evidence>
<name>A0A6A5EEN4_PERFL</name>
<comment type="caution">
    <text evidence="1">The sequence shown here is derived from an EMBL/GenBank/DDBJ whole genome shotgun (WGS) entry which is preliminary data.</text>
</comment>
<dbReference type="AlphaFoldDB" id="A0A6A5EEN4"/>
<keyword evidence="2" id="KW-1185">Reference proteome</keyword>